<dbReference type="Proteomes" id="UP000676565">
    <property type="component" value="Unassembled WGS sequence"/>
</dbReference>
<evidence type="ECO:0000256" key="1">
    <source>
        <dbReference type="SAM" id="SignalP"/>
    </source>
</evidence>
<keyword evidence="1" id="KW-0732">Signal</keyword>
<feature type="signal peptide" evidence="1">
    <location>
        <begin position="1"/>
        <end position="24"/>
    </location>
</feature>
<proteinExistence type="predicted"/>
<evidence type="ECO:0000313" key="2">
    <source>
        <dbReference type="EMBL" id="MBP3958039.1"/>
    </source>
</evidence>
<dbReference type="RefSeq" id="WP_210657660.1">
    <property type="nucleotide sequence ID" value="NZ_JAGKQQ010000001.1"/>
</dbReference>
<keyword evidence="3" id="KW-1185">Reference proteome</keyword>
<gene>
    <name evidence="2" type="ORF">J8F10_22515</name>
</gene>
<evidence type="ECO:0000313" key="3">
    <source>
        <dbReference type="Proteomes" id="UP000676565"/>
    </source>
</evidence>
<sequence>MSGRYRDYAVLVAVAAALTLPNLGATSLWDVDEGVNAEAAREMRENDTWVIPTFNYQCALPSR</sequence>
<organism evidence="2 3">
    <name type="scientific">Gemmata palustris</name>
    <dbReference type="NCBI Taxonomy" id="2822762"/>
    <lineage>
        <taxon>Bacteria</taxon>
        <taxon>Pseudomonadati</taxon>
        <taxon>Planctomycetota</taxon>
        <taxon>Planctomycetia</taxon>
        <taxon>Gemmatales</taxon>
        <taxon>Gemmataceae</taxon>
        <taxon>Gemmata</taxon>
    </lineage>
</organism>
<name>A0ABS5BWF1_9BACT</name>
<accession>A0ABS5BWF1</accession>
<dbReference type="EMBL" id="JAGKQQ010000001">
    <property type="protein sequence ID" value="MBP3958039.1"/>
    <property type="molecule type" value="Genomic_DNA"/>
</dbReference>
<feature type="chain" id="PRO_5046267786" evidence="1">
    <location>
        <begin position="25"/>
        <end position="63"/>
    </location>
</feature>
<protein>
    <submittedName>
        <fullName evidence="2">Uncharacterized protein</fullName>
    </submittedName>
</protein>
<reference evidence="2 3" key="1">
    <citation type="submission" date="2021-04" db="EMBL/GenBank/DDBJ databases">
        <authorList>
            <person name="Ivanova A."/>
        </authorList>
    </citation>
    <scope>NUCLEOTIDE SEQUENCE [LARGE SCALE GENOMIC DNA]</scope>
    <source>
        <strain evidence="2 3">G18</strain>
    </source>
</reference>
<comment type="caution">
    <text evidence="2">The sequence shown here is derived from an EMBL/GenBank/DDBJ whole genome shotgun (WGS) entry which is preliminary data.</text>
</comment>